<dbReference type="Proteomes" id="UP000005237">
    <property type="component" value="Unassembled WGS sequence"/>
</dbReference>
<evidence type="ECO:0000313" key="7">
    <source>
        <dbReference type="EnsemblMetazoa" id="CJA16718.1"/>
    </source>
</evidence>
<evidence type="ECO:0000256" key="5">
    <source>
        <dbReference type="ARBA" id="ARBA00023136"/>
    </source>
</evidence>
<organism evidence="7 8">
    <name type="scientific">Caenorhabditis japonica</name>
    <dbReference type="NCBI Taxonomy" id="281687"/>
    <lineage>
        <taxon>Eukaryota</taxon>
        <taxon>Metazoa</taxon>
        <taxon>Ecdysozoa</taxon>
        <taxon>Nematoda</taxon>
        <taxon>Chromadorea</taxon>
        <taxon>Rhabditida</taxon>
        <taxon>Rhabditina</taxon>
        <taxon>Rhabditomorpha</taxon>
        <taxon>Rhabditoidea</taxon>
        <taxon>Rhabditidae</taxon>
        <taxon>Peloderinae</taxon>
        <taxon>Caenorhabditis</taxon>
    </lineage>
</organism>
<accession>A0A8R1E0C6</accession>
<reference evidence="7" key="2">
    <citation type="submission" date="2022-06" db="UniProtKB">
        <authorList>
            <consortium name="EnsemblMetazoa"/>
        </authorList>
    </citation>
    <scope>IDENTIFICATION</scope>
    <source>
        <strain evidence="7">DF5081</strain>
    </source>
</reference>
<evidence type="ECO:0000256" key="4">
    <source>
        <dbReference type="ARBA" id="ARBA00022989"/>
    </source>
</evidence>
<evidence type="ECO:0000256" key="3">
    <source>
        <dbReference type="ARBA" id="ARBA00022692"/>
    </source>
</evidence>
<comment type="subcellular location">
    <subcellularLocation>
        <location evidence="1">Membrane</location>
        <topology evidence="1">Multi-pass membrane protein</topology>
    </subcellularLocation>
</comment>
<dbReference type="InterPro" id="IPR000609">
    <property type="entry name" value="7TM_GPCR_serpentine_rcpt_Srg"/>
</dbReference>
<comment type="caution">
    <text evidence="6">Lacks conserved residue(s) required for the propagation of feature annotation.</text>
</comment>
<keyword evidence="3 6" id="KW-0812">Transmembrane</keyword>
<keyword evidence="5 6" id="KW-0472">Membrane</keyword>
<dbReference type="Pfam" id="PF02118">
    <property type="entry name" value="Srg"/>
    <property type="match status" value="1"/>
</dbReference>
<reference evidence="8" key="1">
    <citation type="submission" date="2010-08" db="EMBL/GenBank/DDBJ databases">
        <authorList>
            <consortium name="Caenorhabditis japonica Sequencing Consortium"/>
            <person name="Wilson R.K."/>
        </authorList>
    </citation>
    <scope>NUCLEOTIDE SEQUENCE [LARGE SCALE GENOMIC DNA]</scope>
    <source>
        <strain evidence="8">DF5081</strain>
    </source>
</reference>
<dbReference type="GO" id="GO:0004888">
    <property type="term" value="F:transmembrane signaling receptor activity"/>
    <property type="evidence" value="ECO:0007669"/>
    <property type="project" value="InterPro"/>
</dbReference>
<evidence type="ECO:0000256" key="2">
    <source>
        <dbReference type="ARBA" id="ARBA00005692"/>
    </source>
</evidence>
<feature type="transmembrane region" description="Helical" evidence="6">
    <location>
        <begin position="27"/>
        <end position="49"/>
    </location>
</feature>
<sequence>MTNSTAFLGCDHSYDSLTENLKFGGQIAYLAPAAVLIGRMFYVMAVSYYDDYTEHAFWPFYTIDCALFGTTAWQLNYMEISMAITLTTQFITVLHYLLTSQPKSQLCLVWHAISVVYLLSGAVFSYLQGHSFDLKYSVLVYVLLFFTWDTINVLNPVIMIIGNEHLRKQVFLYGLEEDHGSIFHR</sequence>
<dbReference type="EnsemblMetazoa" id="CJA16718.1">
    <property type="protein sequence ID" value="CJA16718.1"/>
    <property type="gene ID" value="WBGene00135922"/>
</dbReference>
<feature type="transmembrane region" description="Helical" evidence="6">
    <location>
        <begin position="106"/>
        <end position="127"/>
    </location>
</feature>
<keyword evidence="8" id="KW-1185">Reference proteome</keyword>
<dbReference type="AlphaFoldDB" id="A0A8R1E0C6"/>
<evidence type="ECO:0000313" key="8">
    <source>
        <dbReference type="Proteomes" id="UP000005237"/>
    </source>
</evidence>
<keyword evidence="4 6" id="KW-1133">Transmembrane helix</keyword>
<feature type="transmembrane region" description="Helical" evidence="6">
    <location>
        <begin position="139"/>
        <end position="161"/>
    </location>
</feature>
<proteinExistence type="inferred from homology"/>
<dbReference type="GO" id="GO:0016020">
    <property type="term" value="C:membrane"/>
    <property type="evidence" value="ECO:0007669"/>
    <property type="project" value="UniProtKB-SubCell"/>
</dbReference>
<feature type="transmembrane region" description="Helical" evidence="6">
    <location>
        <begin position="56"/>
        <end position="74"/>
    </location>
</feature>
<evidence type="ECO:0000256" key="6">
    <source>
        <dbReference type="RuleBase" id="RU280813"/>
    </source>
</evidence>
<feature type="transmembrane region" description="Helical" evidence="6">
    <location>
        <begin position="80"/>
        <end position="99"/>
    </location>
</feature>
<comment type="similarity">
    <text evidence="2 6">Belongs to the nematode receptor-like protein srg family.</text>
</comment>
<evidence type="ECO:0000256" key="1">
    <source>
        <dbReference type="ARBA" id="ARBA00004141"/>
    </source>
</evidence>
<dbReference type="GO" id="GO:0007606">
    <property type="term" value="P:sensory perception of chemical stimulus"/>
    <property type="evidence" value="ECO:0007669"/>
    <property type="project" value="UniProtKB-UniRule"/>
</dbReference>
<protein>
    <recommendedName>
        <fullName evidence="6">Serpentine receptor class gamma</fullName>
    </recommendedName>
</protein>
<name>A0A8R1E0C6_CAEJA</name>